<feature type="non-terminal residue" evidence="1">
    <location>
        <position position="1"/>
    </location>
</feature>
<proteinExistence type="predicted"/>
<dbReference type="Proteomes" id="UP001154282">
    <property type="component" value="Unassembled WGS sequence"/>
</dbReference>
<protein>
    <submittedName>
        <fullName evidence="1">Uncharacterized protein</fullName>
    </submittedName>
</protein>
<keyword evidence="2" id="KW-1185">Reference proteome</keyword>
<sequence length="109" mass="10794">AEAVQGPALPLERVDDVHGGDGLPASVLGVGYGVADDVLQEDLEDAAGLLVDEAADALDAATASQTADCRLGDALDVVAEDLPVTLGSSLPQSLASLAAAGHFFPSNGI</sequence>
<dbReference type="AlphaFoldDB" id="A0AAV0GQD7"/>
<evidence type="ECO:0000313" key="2">
    <source>
        <dbReference type="Proteomes" id="UP001154282"/>
    </source>
</evidence>
<gene>
    <name evidence="1" type="ORF">LITE_LOCUS513</name>
</gene>
<organism evidence="1 2">
    <name type="scientific">Linum tenue</name>
    <dbReference type="NCBI Taxonomy" id="586396"/>
    <lineage>
        <taxon>Eukaryota</taxon>
        <taxon>Viridiplantae</taxon>
        <taxon>Streptophyta</taxon>
        <taxon>Embryophyta</taxon>
        <taxon>Tracheophyta</taxon>
        <taxon>Spermatophyta</taxon>
        <taxon>Magnoliopsida</taxon>
        <taxon>eudicotyledons</taxon>
        <taxon>Gunneridae</taxon>
        <taxon>Pentapetalae</taxon>
        <taxon>rosids</taxon>
        <taxon>fabids</taxon>
        <taxon>Malpighiales</taxon>
        <taxon>Linaceae</taxon>
        <taxon>Linum</taxon>
    </lineage>
</organism>
<dbReference type="EMBL" id="CAMGYJ010000002">
    <property type="protein sequence ID" value="CAI0375212.1"/>
    <property type="molecule type" value="Genomic_DNA"/>
</dbReference>
<comment type="caution">
    <text evidence="1">The sequence shown here is derived from an EMBL/GenBank/DDBJ whole genome shotgun (WGS) entry which is preliminary data.</text>
</comment>
<name>A0AAV0GQD7_9ROSI</name>
<evidence type="ECO:0000313" key="1">
    <source>
        <dbReference type="EMBL" id="CAI0375212.1"/>
    </source>
</evidence>
<reference evidence="1" key="1">
    <citation type="submission" date="2022-08" db="EMBL/GenBank/DDBJ databases">
        <authorList>
            <person name="Gutierrez-Valencia J."/>
        </authorList>
    </citation>
    <scope>NUCLEOTIDE SEQUENCE</scope>
</reference>
<accession>A0AAV0GQD7</accession>